<protein>
    <recommendedName>
        <fullName evidence="4">Disease resistance N-terminal domain-containing protein</fullName>
    </recommendedName>
</protein>
<organism evidence="5">
    <name type="scientific">Opuntia streptacantha</name>
    <name type="common">Prickly pear cactus</name>
    <name type="synonym">Opuntia cardona</name>
    <dbReference type="NCBI Taxonomy" id="393608"/>
    <lineage>
        <taxon>Eukaryota</taxon>
        <taxon>Viridiplantae</taxon>
        <taxon>Streptophyta</taxon>
        <taxon>Embryophyta</taxon>
        <taxon>Tracheophyta</taxon>
        <taxon>Spermatophyta</taxon>
        <taxon>Magnoliopsida</taxon>
        <taxon>eudicotyledons</taxon>
        <taxon>Gunneridae</taxon>
        <taxon>Pentapetalae</taxon>
        <taxon>Caryophyllales</taxon>
        <taxon>Cactineae</taxon>
        <taxon>Cactaceae</taxon>
        <taxon>Opuntioideae</taxon>
        <taxon>Opuntia</taxon>
    </lineage>
</organism>
<keyword evidence="3" id="KW-0611">Plant defense</keyword>
<dbReference type="InterPro" id="IPR041118">
    <property type="entry name" value="Rx_N"/>
</dbReference>
<name>A0A7C9FMV6_OPUST</name>
<keyword evidence="2" id="KW-0547">Nucleotide-binding</keyword>
<evidence type="ECO:0000259" key="4">
    <source>
        <dbReference type="Pfam" id="PF18052"/>
    </source>
</evidence>
<evidence type="ECO:0000256" key="3">
    <source>
        <dbReference type="ARBA" id="ARBA00022821"/>
    </source>
</evidence>
<evidence type="ECO:0000313" key="5">
    <source>
        <dbReference type="EMBL" id="MBA4679149.1"/>
    </source>
</evidence>
<feature type="domain" description="Disease resistance N-terminal" evidence="4">
    <location>
        <begin position="11"/>
        <end position="97"/>
    </location>
</feature>
<evidence type="ECO:0000256" key="1">
    <source>
        <dbReference type="ARBA" id="ARBA00022737"/>
    </source>
</evidence>
<keyword evidence="1" id="KW-0677">Repeat</keyword>
<proteinExistence type="predicted"/>
<sequence length="116" mass="13035">MAEDFLFDVAKSLGSSLVSYANDQLLLAWELGSEVEKLKGTIDTINAYLKDVEGRPGGITSHSDRDWLTRLRKAVYDADDVFDEIVTIAERKRLREGNTFGNEVEIKTHILFARTG</sequence>
<dbReference type="GO" id="GO:0000166">
    <property type="term" value="F:nucleotide binding"/>
    <property type="evidence" value="ECO:0007669"/>
    <property type="project" value="UniProtKB-KW"/>
</dbReference>
<reference evidence="5" key="1">
    <citation type="journal article" date="2013" name="J. Plant Res.">
        <title>Effect of fungi and light on seed germination of three Opuntia species from semiarid lands of central Mexico.</title>
        <authorList>
            <person name="Delgado-Sanchez P."/>
            <person name="Jimenez-Bremont J.F."/>
            <person name="Guerrero-Gonzalez Mde L."/>
            <person name="Flores J."/>
        </authorList>
    </citation>
    <scope>NUCLEOTIDE SEQUENCE</scope>
    <source>
        <tissue evidence="5">Cladode</tissue>
    </source>
</reference>
<dbReference type="EMBL" id="GISG01282452">
    <property type="protein sequence ID" value="MBA4679149.1"/>
    <property type="molecule type" value="Transcribed_RNA"/>
</dbReference>
<dbReference type="AlphaFoldDB" id="A0A7C9FMV6"/>
<dbReference type="Gene3D" id="1.20.5.4130">
    <property type="match status" value="1"/>
</dbReference>
<accession>A0A7C9FMV6</accession>
<evidence type="ECO:0000256" key="2">
    <source>
        <dbReference type="ARBA" id="ARBA00022741"/>
    </source>
</evidence>
<reference evidence="5" key="2">
    <citation type="submission" date="2020-07" db="EMBL/GenBank/DDBJ databases">
        <authorList>
            <person name="Vera ALvarez R."/>
            <person name="Arias-Moreno D.M."/>
            <person name="Jimenez-Jacinto V."/>
            <person name="Jimenez-Bremont J.F."/>
            <person name="Swaminathan K."/>
            <person name="Moose S.P."/>
            <person name="Guerrero-Gonzalez M.L."/>
            <person name="Marino-Ramirez L."/>
            <person name="Landsman D."/>
            <person name="Rodriguez-Kessler M."/>
            <person name="Delgado-Sanchez P."/>
        </authorList>
    </citation>
    <scope>NUCLEOTIDE SEQUENCE</scope>
    <source>
        <tissue evidence="5">Cladode</tissue>
    </source>
</reference>
<dbReference type="Pfam" id="PF18052">
    <property type="entry name" value="Rx_N"/>
    <property type="match status" value="1"/>
</dbReference>
<dbReference type="GO" id="GO:0006952">
    <property type="term" value="P:defense response"/>
    <property type="evidence" value="ECO:0007669"/>
    <property type="project" value="UniProtKB-KW"/>
</dbReference>